<dbReference type="Pfam" id="PF01094">
    <property type="entry name" value="ANF_receptor"/>
    <property type="match status" value="1"/>
</dbReference>
<dbReference type="InterPro" id="IPR001320">
    <property type="entry name" value="Iontro_rcpt_C"/>
</dbReference>
<keyword evidence="12 14" id="KW-1071">Ligand-gated ion channel</keyword>
<dbReference type="OMA" id="CIMKQLR"/>
<evidence type="ECO:0000256" key="15">
    <source>
        <dbReference type="SAM" id="Phobius"/>
    </source>
</evidence>
<dbReference type="InterPro" id="IPR017103">
    <property type="entry name" value="Iontropic_Glu_rcpt_pln"/>
</dbReference>
<keyword evidence="6 16" id="KW-0732">Signal</keyword>
<evidence type="ECO:0000259" key="17">
    <source>
        <dbReference type="SMART" id="SM00079"/>
    </source>
</evidence>
<feature type="signal peptide" evidence="16">
    <location>
        <begin position="1"/>
        <end position="23"/>
    </location>
</feature>
<evidence type="ECO:0000313" key="19">
    <source>
        <dbReference type="Proteomes" id="UP000029120"/>
    </source>
</evidence>
<evidence type="ECO:0000256" key="13">
    <source>
        <dbReference type="ARBA" id="ARBA00023303"/>
    </source>
</evidence>
<comment type="subcellular location">
    <subcellularLocation>
        <location evidence="1">Membrane</location>
        <topology evidence="1">Multi-pass membrane protein</topology>
    </subcellularLocation>
</comment>
<organism evidence="18 19">
    <name type="scientific">Arabis alpina</name>
    <name type="common">Alpine rock-cress</name>
    <dbReference type="NCBI Taxonomy" id="50452"/>
    <lineage>
        <taxon>Eukaryota</taxon>
        <taxon>Viridiplantae</taxon>
        <taxon>Streptophyta</taxon>
        <taxon>Embryophyta</taxon>
        <taxon>Tracheophyta</taxon>
        <taxon>Spermatophyta</taxon>
        <taxon>Magnoliopsida</taxon>
        <taxon>eudicotyledons</taxon>
        <taxon>Gunneridae</taxon>
        <taxon>Pentapetalae</taxon>
        <taxon>rosids</taxon>
        <taxon>malvids</taxon>
        <taxon>Brassicales</taxon>
        <taxon>Brassicaceae</taxon>
        <taxon>Arabideae</taxon>
        <taxon>Arabis</taxon>
    </lineage>
</organism>
<dbReference type="GO" id="GO:0016020">
    <property type="term" value="C:membrane"/>
    <property type="evidence" value="ECO:0007669"/>
    <property type="project" value="UniProtKB-SubCell"/>
</dbReference>
<evidence type="ECO:0000256" key="8">
    <source>
        <dbReference type="ARBA" id="ARBA00023065"/>
    </source>
</evidence>
<comment type="function">
    <text evidence="14">Glutamate-gated receptor that probably acts as non-selective cation channel.</text>
</comment>
<dbReference type="eggNOG" id="KOG1052">
    <property type="taxonomic scope" value="Eukaryota"/>
</dbReference>
<dbReference type="Gramene" id="KFK38210">
    <property type="protein sequence ID" value="KFK38210"/>
    <property type="gene ID" value="AALP_AA3G083100"/>
</dbReference>
<sequence>MMEIRKATFVLLITFSLVYTSFASVTCDATHQNDGIERLDVRVGLVVDMNSMEGQFATSSISMALSDFYQVNNCYRTRVSVIPRDSHGDPLQALAAAIDLLQIEQVEALIGGQSLLEGKIMAELDDDDWRESMQPLVRQFQQNAIHIRYKTGFSASSDKECIMKQLRKFRDSKITIFVAHISERIANRLFPCARRLGMMEEGNAWILTARSMNSFQHTNYLAKEAMEGVIGFKSYVPLTEELHNFTLRWRRSLLLEEEVTRMSICSIWAHDIARSLARATEITRRPNLPVPDLLGAIIESSKFKGLSGDIKFVNKKLVSDKFEIVNMIGRGERSVGLWNSGSFINNNRRRHLSSSKALATIIWPGGSTRIPKARLLREKRHGKKKKLRVLVPGGNVIPQLLEVKTDSKTGVTAARGYCIQVFETAILPFNYEVEYIPWSGANNYNRYNDLVYAFHSQKDKYDAVVGDITITDNRSLYVDFTLPFTDMGLAVLAAKDKSMWIFFKPLTLSLWLTIATFFILTGAIVWLIERHGNANFQGSSSHQIGTLLCFGFSTLVFAHREKLKHNLSRFVVIVWVFAVLILTSNYTATLTSVMTVQQIRSKSEENIGFFSDSIAAKVVYDNPAFQGPKYQGLKTADDYIDALRNGTISFVVEEVPYVKFLVAKYPSDTYIVKTESVTNGFGFAFHKGSPLVQKVSREIAMLRRTERLQAMENWWYQRQTTPVTSQSDPLTVYKFRGLFMITGVSFAFALIVYLIPWNRDQRQVVLKRLRCFVHHRLARAIRPSPSSSQIENAVHD</sequence>
<evidence type="ECO:0000256" key="9">
    <source>
        <dbReference type="ARBA" id="ARBA00023136"/>
    </source>
</evidence>
<feature type="transmembrane region" description="Helical" evidence="15">
    <location>
        <begin position="737"/>
        <end position="757"/>
    </location>
</feature>
<dbReference type="Gene3D" id="3.40.50.2300">
    <property type="match status" value="3"/>
</dbReference>
<evidence type="ECO:0000256" key="2">
    <source>
        <dbReference type="ARBA" id="ARBA00008685"/>
    </source>
</evidence>
<evidence type="ECO:0000256" key="6">
    <source>
        <dbReference type="ARBA" id="ARBA00022729"/>
    </source>
</evidence>
<keyword evidence="7 15" id="KW-1133">Transmembrane helix</keyword>
<dbReference type="AlphaFoldDB" id="A0A087H7V8"/>
<protein>
    <recommendedName>
        <fullName evidence="14">Glutamate receptor</fullName>
    </recommendedName>
</protein>
<proteinExistence type="inferred from homology"/>
<dbReference type="PIRSF" id="PIRSF037090">
    <property type="entry name" value="Iontro_Glu-like_rcpt_pln"/>
    <property type="match status" value="1"/>
</dbReference>
<feature type="transmembrane region" description="Helical" evidence="15">
    <location>
        <begin position="570"/>
        <end position="588"/>
    </location>
</feature>
<evidence type="ECO:0000256" key="1">
    <source>
        <dbReference type="ARBA" id="ARBA00004141"/>
    </source>
</evidence>
<dbReference type="Gene3D" id="1.10.287.70">
    <property type="match status" value="1"/>
</dbReference>
<keyword evidence="11" id="KW-0325">Glycoprotein</keyword>
<dbReference type="Gene3D" id="3.40.190.10">
    <property type="entry name" value="Periplasmic binding protein-like II"/>
    <property type="match status" value="1"/>
</dbReference>
<gene>
    <name evidence="18" type="ordered locus">AALP_Aa3g083100</name>
</gene>
<comment type="subunit">
    <text evidence="3">May form heteromers.</text>
</comment>
<keyword evidence="8 14" id="KW-0406">Ion transport</keyword>
<dbReference type="SUPFAM" id="SSF53822">
    <property type="entry name" value="Periplasmic binding protein-like I"/>
    <property type="match status" value="1"/>
</dbReference>
<dbReference type="InterPro" id="IPR015683">
    <property type="entry name" value="Ionotropic_Glu_rcpt"/>
</dbReference>
<evidence type="ECO:0000256" key="12">
    <source>
        <dbReference type="ARBA" id="ARBA00023286"/>
    </source>
</evidence>
<dbReference type="GO" id="GO:0015276">
    <property type="term" value="F:ligand-gated monoatomic ion channel activity"/>
    <property type="evidence" value="ECO:0007669"/>
    <property type="project" value="InterPro"/>
</dbReference>
<name>A0A087H7V8_ARAAL</name>
<dbReference type="GO" id="GO:0030003">
    <property type="term" value="P:intracellular monoatomic cation homeostasis"/>
    <property type="evidence" value="ECO:0007669"/>
    <property type="project" value="EnsemblPlants"/>
</dbReference>
<evidence type="ECO:0000256" key="5">
    <source>
        <dbReference type="ARBA" id="ARBA00022692"/>
    </source>
</evidence>
<evidence type="ECO:0000256" key="3">
    <source>
        <dbReference type="ARBA" id="ARBA00011095"/>
    </source>
</evidence>
<dbReference type="Pfam" id="PF00060">
    <property type="entry name" value="Lig_chan"/>
    <property type="match status" value="1"/>
</dbReference>
<dbReference type="InterPro" id="IPR028082">
    <property type="entry name" value="Peripla_BP_I"/>
</dbReference>
<evidence type="ECO:0000313" key="18">
    <source>
        <dbReference type="EMBL" id="KFK38210.1"/>
    </source>
</evidence>
<keyword evidence="5 15" id="KW-0812">Transmembrane</keyword>
<accession>A0A087H7V8</accession>
<dbReference type="PANTHER" id="PTHR18966">
    <property type="entry name" value="IONOTROPIC GLUTAMATE RECEPTOR"/>
    <property type="match status" value="1"/>
</dbReference>
<dbReference type="FunFam" id="3.40.50.2300:FF:000629">
    <property type="entry name" value="Glutamate receptor 1.3"/>
    <property type="match status" value="1"/>
</dbReference>
<dbReference type="GO" id="GO:0005262">
    <property type="term" value="F:calcium channel activity"/>
    <property type="evidence" value="ECO:0007669"/>
    <property type="project" value="EnsemblPlants"/>
</dbReference>
<dbReference type="InterPro" id="IPR001828">
    <property type="entry name" value="ANF_lig-bd_rcpt"/>
</dbReference>
<evidence type="ECO:0000256" key="14">
    <source>
        <dbReference type="PIRNR" id="PIRNR037090"/>
    </source>
</evidence>
<dbReference type="SMART" id="SM00079">
    <property type="entry name" value="PBPe"/>
    <property type="match status" value="1"/>
</dbReference>
<dbReference type="Proteomes" id="UP000029120">
    <property type="component" value="Chromosome 3"/>
</dbReference>
<feature type="domain" description="Ionotropic glutamate receptor C-terminal" evidence="17">
    <location>
        <begin position="388"/>
        <end position="718"/>
    </location>
</feature>
<evidence type="ECO:0000256" key="16">
    <source>
        <dbReference type="SAM" id="SignalP"/>
    </source>
</evidence>
<dbReference type="Pfam" id="PF10613">
    <property type="entry name" value="Lig_chan-Glu_bd"/>
    <property type="match status" value="1"/>
</dbReference>
<feature type="transmembrane region" description="Helical" evidence="15">
    <location>
        <begin position="506"/>
        <end position="528"/>
    </location>
</feature>
<dbReference type="FunFam" id="1.10.287.70:FF:000037">
    <property type="entry name" value="Glutamate receptor"/>
    <property type="match status" value="1"/>
</dbReference>
<reference evidence="19" key="1">
    <citation type="journal article" date="2015" name="Nat. Plants">
        <title>Genome expansion of Arabis alpina linked with retrotransposition and reduced symmetric DNA methylation.</title>
        <authorList>
            <person name="Willing E.M."/>
            <person name="Rawat V."/>
            <person name="Mandakova T."/>
            <person name="Maumus F."/>
            <person name="James G.V."/>
            <person name="Nordstroem K.J."/>
            <person name="Becker C."/>
            <person name="Warthmann N."/>
            <person name="Chica C."/>
            <person name="Szarzynska B."/>
            <person name="Zytnicki M."/>
            <person name="Albani M.C."/>
            <person name="Kiefer C."/>
            <person name="Bergonzi S."/>
            <person name="Castaings L."/>
            <person name="Mateos J.L."/>
            <person name="Berns M.C."/>
            <person name="Bujdoso N."/>
            <person name="Piofczyk T."/>
            <person name="de Lorenzo L."/>
            <person name="Barrero-Sicilia C."/>
            <person name="Mateos I."/>
            <person name="Piednoel M."/>
            <person name="Hagmann J."/>
            <person name="Chen-Min-Tao R."/>
            <person name="Iglesias-Fernandez R."/>
            <person name="Schuster S.C."/>
            <person name="Alonso-Blanco C."/>
            <person name="Roudier F."/>
            <person name="Carbonero P."/>
            <person name="Paz-Ares J."/>
            <person name="Davis S.J."/>
            <person name="Pecinka A."/>
            <person name="Quesneville H."/>
            <person name="Colot V."/>
            <person name="Lysak M.A."/>
            <person name="Weigel D."/>
            <person name="Coupland G."/>
            <person name="Schneeberger K."/>
        </authorList>
    </citation>
    <scope>NUCLEOTIDE SEQUENCE [LARGE SCALE GENOMIC DNA]</scope>
    <source>
        <strain evidence="19">cv. Pajares</strain>
    </source>
</reference>
<keyword evidence="4 14" id="KW-0813">Transport</keyword>
<dbReference type="OrthoDB" id="5984008at2759"/>
<dbReference type="EMBL" id="CM002871">
    <property type="protein sequence ID" value="KFK38210.1"/>
    <property type="molecule type" value="Genomic_DNA"/>
</dbReference>
<keyword evidence="13 14" id="KW-0407">Ion channel</keyword>
<comment type="similarity">
    <text evidence="2 14">Belongs to the glutamate-gated ion channel (TC 1.A.10.1) family.</text>
</comment>
<keyword evidence="9 14" id="KW-0472">Membrane</keyword>
<keyword evidence="10 14" id="KW-0675">Receptor</keyword>
<evidence type="ECO:0000256" key="7">
    <source>
        <dbReference type="ARBA" id="ARBA00022989"/>
    </source>
</evidence>
<dbReference type="InterPro" id="IPR019594">
    <property type="entry name" value="Glu/Gly-bd"/>
</dbReference>
<evidence type="ECO:0000256" key="11">
    <source>
        <dbReference type="ARBA" id="ARBA00023180"/>
    </source>
</evidence>
<evidence type="ECO:0000256" key="10">
    <source>
        <dbReference type="ARBA" id="ARBA00023170"/>
    </source>
</evidence>
<dbReference type="SUPFAM" id="SSF53850">
    <property type="entry name" value="Periplasmic binding protein-like II"/>
    <property type="match status" value="1"/>
</dbReference>
<evidence type="ECO:0000256" key="4">
    <source>
        <dbReference type="ARBA" id="ARBA00022448"/>
    </source>
</evidence>
<feature type="chain" id="PRO_5001822867" description="Glutamate receptor" evidence="16">
    <location>
        <begin position="24"/>
        <end position="796"/>
    </location>
</feature>
<keyword evidence="19" id="KW-1185">Reference proteome</keyword>